<keyword evidence="4" id="KW-1185">Reference proteome</keyword>
<evidence type="ECO:0000313" key="3">
    <source>
        <dbReference type="EMBL" id="CAL4988874.1"/>
    </source>
</evidence>
<feature type="region of interest" description="Disordered" evidence="1">
    <location>
        <begin position="518"/>
        <end position="593"/>
    </location>
</feature>
<feature type="region of interest" description="Disordered" evidence="1">
    <location>
        <begin position="623"/>
        <end position="665"/>
    </location>
</feature>
<feature type="region of interest" description="Disordered" evidence="1">
    <location>
        <begin position="25"/>
        <end position="159"/>
    </location>
</feature>
<feature type="compositionally biased region" description="Gly residues" evidence="1">
    <location>
        <begin position="569"/>
        <end position="581"/>
    </location>
</feature>
<accession>A0ABC9B2Q9</accession>
<organism evidence="3 4">
    <name type="scientific">Urochloa decumbens</name>
    <dbReference type="NCBI Taxonomy" id="240449"/>
    <lineage>
        <taxon>Eukaryota</taxon>
        <taxon>Viridiplantae</taxon>
        <taxon>Streptophyta</taxon>
        <taxon>Embryophyta</taxon>
        <taxon>Tracheophyta</taxon>
        <taxon>Spermatophyta</taxon>
        <taxon>Magnoliopsida</taxon>
        <taxon>Liliopsida</taxon>
        <taxon>Poales</taxon>
        <taxon>Poaceae</taxon>
        <taxon>PACMAD clade</taxon>
        <taxon>Panicoideae</taxon>
        <taxon>Panicodae</taxon>
        <taxon>Paniceae</taxon>
        <taxon>Melinidinae</taxon>
        <taxon>Urochloa</taxon>
    </lineage>
</organism>
<feature type="compositionally biased region" description="Pro residues" evidence="1">
    <location>
        <begin position="275"/>
        <end position="292"/>
    </location>
</feature>
<dbReference type="PANTHER" id="PTHR33087">
    <property type="entry name" value="OS07G0539200 PROTEIN"/>
    <property type="match status" value="1"/>
</dbReference>
<dbReference type="InterPro" id="IPR053253">
    <property type="entry name" value="Sex_diff_modulator"/>
</dbReference>
<gene>
    <name evidence="3" type="ORF">URODEC1_LOCUS59457</name>
</gene>
<feature type="domain" description="CCHC-type" evidence="2">
    <location>
        <begin position="167"/>
        <end position="183"/>
    </location>
</feature>
<feature type="region of interest" description="Disordered" evidence="1">
    <location>
        <begin position="217"/>
        <end position="298"/>
    </location>
</feature>
<dbReference type="Proteomes" id="UP001497457">
    <property type="component" value="Chromosome 23rd"/>
</dbReference>
<feature type="domain" description="CCHC-type" evidence="2">
    <location>
        <begin position="186"/>
        <end position="202"/>
    </location>
</feature>
<feature type="compositionally biased region" description="Low complexity" evidence="1">
    <location>
        <begin position="645"/>
        <end position="656"/>
    </location>
</feature>
<reference evidence="3" key="1">
    <citation type="submission" date="2024-10" db="EMBL/GenBank/DDBJ databases">
        <authorList>
            <person name="Ryan C."/>
        </authorList>
    </citation>
    <scope>NUCLEOTIDE SEQUENCE [LARGE SCALE GENOMIC DNA]</scope>
</reference>
<feature type="compositionally biased region" description="Basic residues" evidence="1">
    <location>
        <begin position="90"/>
        <end position="106"/>
    </location>
</feature>
<dbReference type="PANTHER" id="PTHR33087:SF31">
    <property type="entry name" value="OS06G0482850 PROTEIN"/>
    <property type="match status" value="1"/>
</dbReference>
<feature type="compositionally biased region" description="Low complexity" evidence="1">
    <location>
        <begin position="50"/>
        <end position="64"/>
    </location>
</feature>
<sequence length="959" mass="102168">MARPFFPASGTAPTCLLEEEVEELDQVDYEFSPSPSPTPSSPSYRDAVCGAAGSSSAASVPGASHLVQPPTETGAMVTGALPGAGAARGGQRRRRPSCRTRKRRPRPTPAKETAPHRAEAPAGSRRPRVDDDGFQEYLSRSTRRRLRREGSPAADPVRRFPPALDGRCFNCLSYSHRVATCKLPRRCLRCHGLHHIAKDCPRPRGYDRRAGQAACATRAATQQAGGAPAAAPAGGTGMTRRGAPEPTRCDPAQQHRFIRDQGPPTPTGSQAPSRTPSPPPTAANTPPSPGTPTGPAQLEPECCFVQFSDDMVAEESRLRFALVGLIANPSLVLSAAEAARDIAAAVDLGDDDVTVKPFHPDHFLVVCGRQETRDRILAASPIPLAGSSLLLRPWTRLVNATSLTLYRRVRLELLGIPPHAWNVKTVRKLLAPHCWVEKLEPATESKADLSVFSLFAWTEDPAAIPHFRRLVIAEQELPVVYPDPERQLIFGSVTPYLRQKRTLFYTVEIHLRSIADFTSRSPSTSGSSSPSEDGDSGPDGNPDRSYGFRQGSAGPRLSGFPRRTSGAAGRRGAGTSQGGTYRGIAGDTATAGNCSTGDVGTGASEGRHEAHGAAVNVAKAAPKGKDQLPNPASCFPQADSNKQVATTGGATASPTACEATAEPSLTGEPSLVKAVKAAPSEAELAELVQSVAFELCRSHETPPPRDEDPMLVELCCTEGPSLQRVDNYVEDTGTSRPRNVAASVAVVPTGPPVPVAPYAQDRERMELNDQADVVSGPPTAHDEHDGPVPVVRPGINIGPQAAEGECETREAETPERSRPANAATADSSPAGRDAEPRSVGSAKLSAFARAVQCKVRSPLAPRPLKTRRMPAPEGHLPELPKRSERLANHPLAMVASSKRAEVVLMRRLGVPTEELKKPAEADQAFKKYYAEEARNRNFDAFRDLLPSLKSVCPAVGLQA</sequence>
<protein>
    <recommendedName>
        <fullName evidence="2">CCHC-type domain-containing protein</fullName>
    </recommendedName>
</protein>
<dbReference type="InterPro" id="IPR036875">
    <property type="entry name" value="Znf_CCHC_sf"/>
</dbReference>
<evidence type="ECO:0000256" key="1">
    <source>
        <dbReference type="SAM" id="MobiDB-lite"/>
    </source>
</evidence>
<dbReference type="InterPro" id="IPR001878">
    <property type="entry name" value="Znf_CCHC"/>
</dbReference>
<dbReference type="SMART" id="SM00343">
    <property type="entry name" value="ZnF_C2HC"/>
    <property type="match status" value="2"/>
</dbReference>
<dbReference type="Gene3D" id="4.10.60.10">
    <property type="entry name" value="Zinc finger, CCHC-type"/>
    <property type="match status" value="1"/>
</dbReference>
<evidence type="ECO:0000259" key="2">
    <source>
        <dbReference type="SMART" id="SM00343"/>
    </source>
</evidence>
<evidence type="ECO:0000313" key="4">
    <source>
        <dbReference type="Proteomes" id="UP001497457"/>
    </source>
</evidence>
<proteinExistence type="predicted"/>
<feature type="region of interest" description="Disordered" evidence="1">
    <location>
        <begin position="770"/>
        <end position="841"/>
    </location>
</feature>
<dbReference type="EMBL" id="OZ075133">
    <property type="protein sequence ID" value="CAL4988874.1"/>
    <property type="molecule type" value="Genomic_DNA"/>
</dbReference>
<dbReference type="SUPFAM" id="SSF57756">
    <property type="entry name" value="Retrovirus zinc finger-like domains"/>
    <property type="match status" value="1"/>
</dbReference>
<dbReference type="AlphaFoldDB" id="A0ABC9B2Q9"/>
<feature type="compositionally biased region" description="Low complexity" evidence="1">
    <location>
        <begin position="217"/>
        <end position="241"/>
    </location>
</feature>
<feature type="compositionally biased region" description="Low complexity" evidence="1">
    <location>
        <begin position="519"/>
        <end position="531"/>
    </location>
</feature>
<feature type="compositionally biased region" description="Basic and acidic residues" evidence="1">
    <location>
        <begin position="806"/>
        <end position="818"/>
    </location>
</feature>
<name>A0ABC9B2Q9_9POAL</name>